<sequence length="327" mass="35771">GKGDHEGALQNLVLASAALLANDKRIEVAFVDCSIGDSYVALNHYDEAIFSYHKALAVFKSEYGERHTAVASVYASLADLYLRTGKFREAKTHCENALIIYGRQGAGHSSDEIATGLTEIAGLFESMGENKQALSLLQKALEIMENTPGQQSAVGGIEAQMGVLFHLIGKHEEAYMVFKRAVSKLRLGASKKTWLLGMLLNQLGLACVGLNAIWDAAENFEEARSIMEEVCGPHHADTLAINSNLAGAYDAMGRVEDAITLLEDILEVKEDRLGTVHPDVEDERKRLTELLKESGRSRSRKTQTLQDLLVLSTKHSCRFLGNVTPVQ</sequence>
<dbReference type="InterPro" id="IPR019734">
    <property type="entry name" value="TPR_rpt"/>
</dbReference>
<feature type="repeat" description="TPR" evidence="1">
    <location>
        <begin position="29"/>
        <end position="62"/>
    </location>
</feature>
<dbReference type="SUPFAM" id="SSF48452">
    <property type="entry name" value="TPR-like"/>
    <property type="match status" value="1"/>
</dbReference>
<reference evidence="2 3" key="1">
    <citation type="journal article" date="2021" name="Nat. Plants">
        <title>The Taxus genome provides insights into paclitaxel biosynthesis.</title>
        <authorList>
            <person name="Xiong X."/>
            <person name="Gou J."/>
            <person name="Liao Q."/>
            <person name="Li Y."/>
            <person name="Zhou Q."/>
            <person name="Bi G."/>
            <person name="Li C."/>
            <person name="Du R."/>
            <person name="Wang X."/>
            <person name="Sun T."/>
            <person name="Guo L."/>
            <person name="Liang H."/>
            <person name="Lu P."/>
            <person name="Wu Y."/>
            <person name="Zhang Z."/>
            <person name="Ro D.K."/>
            <person name="Shang Y."/>
            <person name="Huang S."/>
            <person name="Yan J."/>
        </authorList>
    </citation>
    <scope>NUCLEOTIDE SEQUENCE [LARGE SCALE GENOMIC DNA]</scope>
    <source>
        <strain evidence="2">Ta-2019</strain>
    </source>
</reference>
<comment type="caution">
    <text evidence="2">The sequence shown here is derived from an EMBL/GenBank/DDBJ whole genome shotgun (WGS) entry which is preliminary data.</text>
</comment>
<dbReference type="Pfam" id="PF13424">
    <property type="entry name" value="TPR_12"/>
    <property type="match status" value="2"/>
</dbReference>
<evidence type="ECO:0000256" key="1">
    <source>
        <dbReference type="PROSITE-ProRule" id="PRU00339"/>
    </source>
</evidence>
<evidence type="ECO:0000313" key="2">
    <source>
        <dbReference type="EMBL" id="KAH9319773.1"/>
    </source>
</evidence>
<keyword evidence="1" id="KW-0802">TPR repeat</keyword>
<evidence type="ECO:0008006" key="4">
    <source>
        <dbReference type="Google" id="ProtNLM"/>
    </source>
</evidence>
<proteinExistence type="predicted"/>
<dbReference type="PROSITE" id="PS50005">
    <property type="entry name" value="TPR"/>
    <property type="match status" value="2"/>
</dbReference>
<dbReference type="OMA" id="IMENTPG"/>
<name>A0AA38LCA8_TAXCH</name>
<evidence type="ECO:0000313" key="3">
    <source>
        <dbReference type="Proteomes" id="UP000824469"/>
    </source>
</evidence>
<dbReference type="Gene3D" id="1.25.40.10">
    <property type="entry name" value="Tetratricopeptide repeat domain"/>
    <property type="match status" value="2"/>
</dbReference>
<dbReference type="PANTHER" id="PTHR46284:SF5">
    <property type="entry name" value="PROTEIN KINESIN LIGHT CHAIN-RELATED 3"/>
    <property type="match status" value="1"/>
</dbReference>
<dbReference type="Proteomes" id="UP000824469">
    <property type="component" value="Unassembled WGS sequence"/>
</dbReference>
<feature type="non-terminal residue" evidence="2">
    <location>
        <position position="1"/>
    </location>
</feature>
<feature type="repeat" description="TPR" evidence="1">
    <location>
        <begin position="114"/>
        <end position="147"/>
    </location>
</feature>
<dbReference type="InterPro" id="IPR011990">
    <property type="entry name" value="TPR-like_helical_dom_sf"/>
</dbReference>
<organism evidence="2 3">
    <name type="scientific">Taxus chinensis</name>
    <name type="common">Chinese yew</name>
    <name type="synonym">Taxus wallichiana var. chinensis</name>
    <dbReference type="NCBI Taxonomy" id="29808"/>
    <lineage>
        <taxon>Eukaryota</taxon>
        <taxon>Viridiplantae</taxon>
        <taxon>Streptophyta</taxon>
        <taxon>Embryophyta</taxon>
        <taxon>Tracheophyta</taxon>
        <taxon>Spermatophyta</taxon>
        <taxon>Pinopsida</taxon>
        <taxon>Pinidae</taxon>
        <taxon>Conifers II</taxon>
        <taxon>Cupressales</taxon>
        <taxon>Taxaceae</taxon>
        <taxon>Taxus</taxon>
    </lineage>
</organism>
<gene>
    <name evidence="2" type="ORF">KI387_021542</name>
</gene>
<dbReference type="PANTHER" id="PTHR46284">
    <property type="entry name" value="PROTEIN KINESIN LIGHT CHAIN-RELATED 3"/>
    <property type="match status" value="1"/>
</dbReference>
<dbReference type="Pfam" id="PF13181">
    <property type="entry name" value="TPR_8"/>
    <property type="match status" value="1"/>
</dbReference>
<dbReference type="EMBL" id="JAHRHJ020000004">
    <property type="protein sequence ID" value="KAH9319773.1"/>
    <property type="molecule type" value="Genomic_DNA"/>
</dbReference>
<keyword evidence="3" id="KW-1185">Reference proteome</keyword>
<dbReference type="SMART" id="SM00028">
    <property type="entry name" value="TPR"/>
    <property type="match status" value="5"/>
</dbReference>
<accession>A0AA38LCA8</accession>
<dbReference type="AlphaFoldDB" id="A0AA38LCA8"/>
<protein>
    <recommendedName>
        <fullName evidence="4">Kinesin light chain</fullName>
    </recommendedName>
</protein>